<dbReference type="HAMAP" id="MF_00088">
    <property type="entry name" value="KhpA"/>
    <property type="match status" value="1"/>
</dbReference>
<dbReference type="InterPro" id="IPR020627">
    <property type="entry name" value="KhpA"/>
</dbReference>
<evidence type="ECO:0000256" key="2">
    <source>
        <dbReference type="ARBA" id="ARBA00022884"/>
    </source>
</evidence>
<comment type="subcellular location">
    <subcellularLocation>
        <location evidence="3">Cytoplasm</location>
    </subcellularLocation>
</comment>
<dbReference type="EMBL" id="CP007139">
    <property type="protein sequence ID" value="AIE87397.1"/>
    <property type="molecule type" value="Genomic_DNA"/>
</dbReference>
<dbReference type="InterPro" id="IPR009019">
    <property type="entry name" value="KH_sf_prok-type"/>
</dbReference>
<keyword evidence="3" id="KW-0961">Cell wall biogenesis/degradation</keyword>
<dbReference type="STRING" id="661478.OP10G_4029"/>
<dbReference type="Pfam" id="PF13083">
    <property type="entry name" value="KH_KhpA-B"/>
    <property type="match status" value="1"/>
</dbReference>
<reference evidence="4 5" key="1">
    <citation type="journal article" date="2014" name="PLoS ONE">
        <title>The first complete genome sequence of the class fimbriimonadia in the phylum armatimonadetes.</title>
        <authorList>
            <person name="Hu Z.Y."/>
            <person name="Wang Y.Z."/>
            <person name="Im W.T."/>
            <person name="Wang S.Y."/>
            <person name="Zhao G.P."/>
            <person name="Zheng H.J."/>
            <person name="Quan Z.X."/>
        </authorList>
    </citation>
    <scope>NUCLEOTIDE SEQUENCE [LARGE SCALE GENOMIC DNA]</scope>
    <source>
        <strain evidence="4">Gsoil 348</strain>
    </source>
</reference>
<organism evidence="4 5">
    <name type="scientific">Fimbriimonas ginsengisoli Gsoil 348</name>
    <dbReference type="NCBI Taxonomy" id="661478"/>
    <lineage>
        <taxon>Bacteria</taxon>
        <taxon>Bacillati</taxon>
        <taxon>Armatimonadota</taxon>
        <taxon>Fimbriimonadia</taxon>
        <taxon>Fimbriimonadales</taxon>
        <taxon>Fimbriimonadaceae</taxon>
        <taxon>Fimbriimonas</taxon>
    </lineage>
</organism>
<keyword evidence="5" id="KW-1185">Reference proteome</keyword>
<dbReference type="CDD" id="cd22533">
    <property type="entry name" value="KH-II_YlqC-like"/>
    <property type="match status" value="1"/>
</dbReference>
<dbReference type="PANTHER" id="PTHR34654:SF1">
    <property type="entry name" value="RNA-BINDING PROTEIN KHPA"/>
    <property type="match status" value="1"/>
</dbReference>
<dbReference type="KEGG" id="fgi:OP10G_4029"/>
<dbReference type="SUPFAM" id="SSF54814">
    <property type="entry name" value="Prokaryotic type KH domain (KH-domain type II)"/>
    <property type="match status" value="1"/>
</dbReference>
<dbReference type="GO" id="GO:0008360">
    <property type="term" value="P:regulation of cell shape"/>
    <property type="evidence" value="ECO:0007669"/>
    <property type="project" value="UniProtKB-KW"/>
</dbReference>
<comment type="function">
    <text evidence="3">A probable RNA chaperone. Forms a complex with KhpB which binds to cellular RNA and controls its expression. Plays a role in peptidoglycan (PG) homeostasis and cell length regulation.</text>
</comment>
<keyword evidence="3" id="KW-0143">Chaperone</keyword>
<dbReference type="GO" id="GO:0009252">
    <property type="term" value="P:peptidoglycan biosynthetic process"/>
    <property type="evidence" value="ECO:0007669"/>
    <property type="project" value="UniProtKB-UniRule"/>
</dbReference>
<evidence type="ECO:0000313" key="4">
    <source>
        <dbReference type="EMBL" id="AIE87397.1"/>
    </source>
</evidence>
<dbReference type="RefSeq" id="WP_025228702.1">
    <property type="nucleotide sequence ID" value="NZ_CP007139.1"/>
</dbReference>
<accession>A0A068NVJ3</accession>
<evidence type="ECO:0000256" key="1">
    <source>
        <dbReference type="ARBA" id="ARBA00022490"/>
    </source>
</evidence>
<dbReference type="HOGENOM" id="CLU_132074_1_0_0"/>
<comment type="subunit">
    <text evidence="3">Forms a complex with KhpB.</text>
</comment>
<dbReference type="GO" id="GO:0071555">
    <property type="term" value="P:cell wall organization"/>
    <property type="evidence" value="ECO:0007669"/>
    <property type="project" value="UniProtKB-KW"/>
</dbReference>
<name>A0A068NVJ3_FIMGI</name>
<keyword evidence="3" id="KW-0133">Cell shape</keyword>
<dbReference type="Proteomes" id="UP000027982">
    <property type="component" value="Chromosome"/>
</dbReference>
<protein>
    <recommendedName>
        <fullName evidence="3">RNA-binding protein KhpA</fullName>
    </recommendedName>
    <alternativeName>
        <fullName evidence="3">KH-domain protein A</fullName>
    </alternativeName>
</protein>
<sequence length="79" mass="8813">MSYRPFVETLVRSVVENPDEIQIDEEHEMGTRTFYVRVSPEDVGKVIGKSGRVVSAIRCVVSAVAAKSREKAFVKIVTD</sequence>
<dbReference type="OrthoDB" id="9812389at2"/>
<proteinExistence type="inferred from homology"/>
<dbReference type="GO" id="GO:0005737">
    <property type="term" value="C:cytoplasm"/>
    <property type="evidence" value="ECO:0007669"/>
    <property type="project" value="UniProtKB-SubCell"/>
</dbReference>
<dbReference type="AlphaFoldDB" id="A0A068NVJ3"/>
<gene>
    <name evidence="3" type="primary">khpA</name>
    <name evidence="4" type="ORF">OP10G_4029</name>
</gene>
<evidence type="ECO:0000256" key="3">
    <source>
        <dbReference type="HAMAP-Rule" id="MF_00088"/>
    </source>
</evidence>
<dbReference type="PANTHER" id="PTHR34654">
    <property type="entry name" value="UPF0109 PROTEIN SCO5592"/>
    <property type="match status" value="1"/>
</dbReference>
<keyword evidence="2 3" id="KW-0694">RNA-binding</keyword>
<evidence type="ECO:0000313" key="5">
    <source>
        <dbReference type="Proteomes" id="UP000027982"/>
    </source>
</evidence>
<dbReference type="GO" id="GO:0003723">
    <property type="term" value="F:RNA binding"/>
    <property type="evidence" value="ECO:0007669"/>
    <property type="project" value="UniProtKB-UniRule"/>
</dbReference>
<dbReference type="eggNOG" id="COG1837">
    <property type="taxonomic scope" value="Bacteria"/>
</dbReference>
<dbReference type="Gene3D" id="3.30.300.20">
    <property type="match status" value="1"/>
</dbReference>
<dbReference type="InterPro" id="IPR015946">
    <property type="entry name" value="KH_dom-like_a/b"/>
</dbReference>
<comment type="similarity">
    <text evidence="3">Belongs to the KhpA RNA-binding protein family.</text>
</comment>
<keyword evidence="1 3" id="KW-0963">Cytoplasm</keyword>